<dbReference type="GO" id="GO:0016740">
    <property type="term" value="F:transferase activity"/>
    <property type="evidence" value="ECO:0007669"/>
    <property type="project" value="UniProtKB-KW"/>
</dbReference>
<organism evidence="1 2">
    <name type="scientific">Novosphingobium capsulatum</name>
    <dbReference type="NCBI Taxonomy" id="13688"/>
    <lineage>
        <taxon>Bacteria</taxon>
        <taxon>Pseudomonadati</taxon>
        <taxon>Pseudomonadota</taxon>
        <taxon>Alphaproteobacteria</taxon>
        <taxon>Sphingomonadales</taxon>
        <taxon>Sphingomonadaceae</taxon>
        <taxon>Novosphingobium</taxon>
    </lineage>
</organism>
<protein>
    <submittedName>
        <fullName evidence="1">Phytoene synthase</fullName>
        <ecNumber evidence="1">2.5.1.32</ecNumber>
    </submittedName>
</protein>
<dbReference type="RefSeq" id="WP_133726773.1">
    <property type="nucleotide sequence ID" value="NZ_JAVDRD010000001.1"/>
</dbReference>
<proteinExistence type="predicted"/>
<dbReference type="EC" id="2.5.1.32" evidence="1"/>
<keyword evidence="2" id="KW-1185">Reference proteome</keyword>
<accession>A0ABU1MIF8</accession>
<dbReference type="EMBL" id="JAVDRD010000001">
    <property type="protein sequence ID" value="MDR6509837.1"/>
    <property type="molecule type" value="Genomic_DNA"/>
</dbReference>
<comment type="caution">
    <text evidence="1">The sequence shown here is derived from an EMBL/GenBank/DDBJ whole genome shotgun (WGS) entry which is preliminary data.</text>
</comment>
<evidence type="ECO:0000313" key="2">
    <source>
        <dbReference type="Proteomes" id="UP001184150"/>
    </source>
</evidence>
<name>A0ABU1MIF8_9SPHN</name>
<gene>
    <name evidence="1" type="ORF">J2792_000677</name>
</gene>
<keyword evidence="1" id="KW-0808">Transferase</keyword>
<evidence type="ECO:0000313" key="1">
    <source>
        <dbReference type="EMBL" id="MDR6509837.1"/>
    </source>
</evidence>
<reference evidence="1 2" key="1">
    <citation type="submission" date="2023-07" db="EMBL/GenBank/DDBJ databases">
        <title>Sorghum-associated microbial communities from plants grown in Nebraska, USA.</title>
        <authorList>
            <person name="Schachtman D."/>
        </authorList>
    </citation>
    <scope>NUCLEOTIDE SEQUENCE [LARGE SCALE GENOMIC DNA]</scope>
    <source>
        <strain evidence="1 2">DS1027</strain>
    </source>
</reference>
<dbReference type="Proteomes" id="UP001184150">
    <property type="component" value="Unassembled WGS sequence"/>
</dbReference>
<sequence>MHNPAMQDLIDGLPPLERLAASYAPAATRPLWIGYFALEQRLADAARDGRDAIMIQLRLAWWRDRLGEDAARWPKGEPLLAMLSPWNPARAALSALVDGYEALHVGEEGTAALDEARVGVMLALAGLSDIVDLTPVELAARQWRGLAPSTPGITPLPRAMRPLALLRGMALRGEGGSPALRFLAALRLGLIGR</sequence>